<dbReference type="EMBL" id="AMRG01000023">
    <property type="protein sequence ID" value="EKE79452.1"/>
    <property type="molecule type" value="Genomic_DNA"/>
</dbReference>
<dbReference type="Proteomes" id="UP000014115">
    <property type="component" value="Unassembled WGS sequence"/>
</dbReference>
<dbReference type="RefSeq" id="WP_008489992.1">
    <property type="nucleotide sequence ID" value="NZ_AMRG01000023.1"/>
</dbReference>
<dbReference type="InterPro" id="IPR007358">
    <property type="entry name" value="Nucleoid_associated_NdpA"/>
</dbReference>
<dbReference type="OrthoDB" id="6398128at2"/>
<name>K2JXR7_9GAMM</name>
<dbReference type="GO" id="GO:0043590">
    <property type="term" value="C:bacterial nucleoid"/>
    <property type="evidence" value="ECO:0007669"/>
    <property type="project" value="TreeGrafter"/>
</dbReference>
<dbReference type="Pfam" id="PF04245">
    <property type="entry name" value="NA37"/>
    <property type="match status" value="1"/>
</dbReference>
<accession>K2JXR7</accession>
<proteinExistence type="inferred from homology"/>
<evidence type="ECO:0000256" key="3">
    <source>
        <dbReference type="ARBA" id="ARBA00022490"/>
    </source>
</evidence>
<dbReference type="PANTHER" id="PTHR38772">
    <property type="match status" value="1"/>
</dbReference>
<evidence type="ECO:0000256" key="2">
    <source>
        <dbReference type="ARBA" id="ARBA00009035"/>
    </source>
</evidence>
<dbReference type="PATRIC" id="fig|740709.3.peg.2586"/>
<comment type="similarity">
    <text evidence="2">Belongs to the YejK family.</text>
</comment>
<gene>
    <name evidence="4" type="ORF">A10D4_12829</name>
</gene>
<organism evidence="4 5">
    <name type="scientific">Idiomarina xiamenensis 10-D-4</name>
    <dbReference type="NCBI Taxonomy" id="740709"/>
    <lineage>
        <taxon>Bacteria</taxon>
        <taxon>Pseudomonadati</taxon>
        <taxon>Pseudomonadota</taxon>
        <taxon>Gammaproteobacteria</taxon>
        <taxon>Alteromonadales</taxon>
        <taxon>Idiomarinaceae</taxon>
        <taxon>Idiomarina</taxon>
    </lineage>
</organism>
<dbReference type="AlphaFoldDB" id="K2JXR7"/>
<dbReference type="STRING" id="740709.A10D4_12829"/>
<keyword evidence="5" id="KW-1185">Reference proteome</keyword>
<comment type="subcellular location">
    <subcellularLocation>
        <location evidence="1">Cytoplasm</location>
        <location evidence="1">Nucleoid</location>
    </subcellularLocation>
</comment>
<dbReference type="GO" id="GO:0003727">
    <property type="term" value="F:single-stranded RNA binding"/>
    <property type="evidence" value="ECO:0007669"/>
    <property type="project" value="TreeGrafter"/>
</dbReference>
<evidence type="ECO:0008006" key="6">
    <source>
        <dbReference type="Google" id="ProtNLM"/>
    </source>
</evidence>
<reference evidence="4 5" key="1">
    <citation type="journal article" date="2012" name="J. Bacteriol.">
        <title>Genome Sequence of Idiomarina xiamenensis Type Strain 10-D-4.</title>
        <authorList>
            <person name="Lai Q."/>
            <person name="Wang L."/>
            <person name="Wang W."/>
            <person name="Shao Z."/>
        </authorList>
    </citation>
    <scope>NUCLEOTIDE SEQUENCE [LARGE SCALE GENOMIC DNA]</scope>
    <source>
        <strain evidence="4 5">10-D-4</strain>
    </source>
</reference>
<keyword evidence="3" id="KW-0963">Cytoplasm</keyword>
<comment type="caution">
    <text evidence="4">The sequence shown here is derived from an EMBL/GenBank/DDBJ whole genome shotgun (WGS) entry which is preliminary data.</text>
</comment>
<sequence>MATVQEIKDVSVKFAIAFEFERNTSKNNGAAKWKVNNGLPWNVNDPASRKFALDLDNSFNARTKTYTHLSPSASDKVSLAGRLEKIKNIASPNNSQYSKEMTEFVRNRLKNEFEKSQLASKFIVTVVLYETYIIKNQVKQNNTVKETLNISMIRASEALQFDSNYRITKIPAIDFSNLLQSSRIDVGIFTSNLKNKSKDPRSDMSFIAGKGDIRDYFFRGLGAQDFIKNSVAADNFLNGLNSFLLSVGLGRQEKNSIKDNVHSYLSNPKFKDGAMLEDVEKLLDSHIPDSLKKHKGTFISYLANNDYPVNEKIVFSTSQRDRLIWIDIEISDLKMRFRSEDVGPKNSNAKLKYDATSDTLSFEEKITDPDTRDAIKRALGK</sequence>
<evidence type="ECO:0000313" key="5">
    <source>
        <dbReference type="Proteomes" id="UP000014115"/>
    </source>
</evidence>
<dbReference type="eggNOG" id="COG3081">
    <property type="taxonomic scope" value="Bacteria"/>
</dbReference>
<evidence type="ECO:0000313" key="4">
    <source>
        <dbReference type="EMBL" id="EKE79452.1"/>
    </source>
</evidence>
<dbReference type="GO" id="GO:0003690">
    <property type="term" value="F:double-stranded DNA binding"/>
    <property type="evidence" value="ECO:0007669"/>
    <property type="project" value="TreeGrafter"/>
</dbReference>
<evidence type="ECO:0000256" key="1">
    <source>
        <dbReference type="ARBA" id="ARBA00004453"/>
    </source>
</evidence>
<protein>
    <recommendedName>
        <fullName evidence="6">Nucleoid-associated protein NdpA</fullName>
    </recommendedName>
</protein>
<dbReference type="PANTHER" id="PTHR38772:SF1">
    <property type="entry name" value="NUCLEOID-ASSOCIATED PROTEIN YEJK"/>
    <property type="match status" value="1"/>
</dbReference>